<dbReference type="EMBL" id="ACYY01000001">
    <property type="protein sequence ID" value="EEW26787.1"/>
    <property type="molecule type" value="Genomic_DNA"/>
</dbReference>
<dbReference type="RefSeq" id="WP_008026803.1">
    <property type="nucleotide sequence ID" value="NZ_ACYY01000001.1"/>
</dbReference>
<accession>C8RW44</accession>
<comment type="caution">
    <text evidence="1">The sequence shown here is derived from an EMBL/GenBank/DDBJ whole genome shotgun (WGS) entry which is preliminary data.</text>
</comment>
<dbReference type="AlphaFoldDB" id="C8RW44"/>
<dbReference type="eggNOG" id="COG0210">
    <property type="taxonomic scope" value="Bacteria"/>
</dbReference>
<evidence type="ECO:0000313" key="1">
    <source>
        <dbReference type="EMBL" id="EEW26787.1"/>
    </source>
</evidence>
<evidence type="ECO:0000313" key="2">
    <source>
        <dbReference type="Proteomes" id="UP000010121"/>
    </source>
</evidence>
<gene>
    <name evidence="1" type="ORF">Rsw2DRAFT_0022</name>
</gene>
<dbReference type="Proteomes" id="UP000010121">
    <property type="component" value="Unassembled WGS sequence"/>
</dbReference>
<dbReference type="STRING" id="371731.Rsw2DRAFT_0022"/>
<organism evidence="1 2">
    <name type="scientific">Rhodobacter ferrooxidans</name>
    <dbReference type="NCBI Taxonomy" id="371731"/>
    <lineage>
        <taxon>Bacteria</taxon>
        <taxon>Pseudomonadati</taxon>
        <taxon>Pseudomonadota</taxon>
        <taxon>Alphaproteobacteria</taxon>
        <taxon>Rhodobacterales</taxon>
        <taxon>Rhodobacter group</taxon>
        <taxon>Rhodobacter</taxon>
    </lineage>
</organism>
<protein>
    <submittedName>
        <fullName evidence="1">Uncharacterized protein</fullName>
    </submittedName>
</protein>
<proteinExistence type="predicted"/>
<reference evidence="1 2" key="1">
    <citation type="submission" date="2009-08" db="EMBL/GenBank/DDBJ databases">
        <title>The draft genome of Rhodobacter sp. SW2.</title>
        <authorList>
            <consortium name="US DOE Joint Genome Institute (JGI-PGF)"/>
            <person name="Lucas S."/>
            <person name="Copeland A."/>
            <person name="Lapidus A."/>
            <person name="Glavina del Rio T."/>
            <person name="Tice H."/>
            <person name="Bruce D."/>
            <person name="Goodwin L."/>
            <person name="Pitluck S."/>
            <person name="Larimer F."/>
            <person name="Land M.L."/>
            <person name="Hauser L."/>
            <person name="Emerson D."/>
        </authorList>
    </citation>
    <scope>NUCLEOTIDE SEQUENCE [LARGE SCALE GENOMIC DNA]</scope>
    <source>
        <strain evidence="1 2">SW2</strain>
    </source>
</reference>
<name>C8RW44_9RHOB</name>
<keyword evidence="2" id="KW-1185">Reference proteome</keyword>
<dbReference type="OrthoDB" id="7869496at2"/>
<sequence length="144" mass="15959">MEPEIVTLKLPKPMLAALRRIAAGDDVTVGQVIRDAISRDIARREKAKTPVRADERLVAPLRALLADDFAYATDWADLITRLRRKGYALAEAGGGLILQDHASGQRLCKGSELGHGYAQLLRKFDAPFPGHTHQWLLDRVRARA</sequence>